<keyword evidence="2" id="KW-1185">Reference proteome</keyword>
<name>A0A2T5IGL0_9LACT</name>
<protein>
    <submittedName>
        <fullName evidence="1">Uncharacterized protein</fullName>
    </submittedName>
</protein>
<gene>
    <name evidence="1" type="ORF">C8U37_11518</name>
</gene>
<dbReference type="EMBL" id="QAOM01000015">
    <property type="protein sequence ID" value="PTQ82941.1"/>
    <property type="molecule type" value="Genomic_DNA"/>
</dbReference>
<accession>A0A2T5IGL0</accession>
<dbReference type="AlphaFoldDB" id="A0A2T5IGL0"/>
<evidence type="ECO:0000313" key="1">
    <source>
        <dbReference type="EMBL" id="PTQ82941.1"/>
    </source>
</evidence>
<proteinExistence type="predicted"/>
<sequence length="53" mass="6482">MFTDGEPKFISHFHWCYAPKRLEVGDFFQISLNQDRIFYPFNLNAFWLESHLQ</sequence>
<evidence type="ECO:0000313" key="2">
    <source>
        <dbReference type="Proteomes" id="UP000244161"/>
    </source>
</evidence>
<dbReference type="Proteomes" id="UP000244161">
    <property type="component" value="Unassembled WGS sequence"/>
</dbReference>
<reference evidence="1 2" key="1">
    <citation type="submission" date="2018-04" db="EMBL/GenBank/DDBJ databases">
        <title>Genomic Encyclopedia of Archaeal and Bacterial Type Strains, Phase II (KMG-II): from individual species to whole genera.</title>
        <authorList>
            <person name="Goeker M."/>
        </authorList>
    </citation>
    <scope>NUCLEOTIDE SEQUENCE [LARGE SCALE GENOMIC DNA]</scope>
    <source>
        <strain evidence="1 2">DSM 18806</strain>
    </source>
</reference>
<organism evidence="1 2">
    <name type="scientific">Trichococcus patagoniensis</name>
    <dbReference type="NCBI Taxonomy" id="382641"/>
    <lineage>
        <taxon>Bacteria</taxon>
        <taxon>Bacillati</taxon>
        <taxon>Bacillota</taxon>
        <taxon>Bacilli</taxon>
        <taxon>Lactobacillales</taxon>
        <taxon>Carnobacteriaceae</taxon>
        <taxon>Trichococcus</taxon>
    </lineage>
</organism>
<comment type="caution">
    <text evidence="1">The sequence shown here is derived from an EMBL/GenBank/DDBJ whole genome shotgun (WGS) entry which is preliminary data.</text>
</comment>